<evidence type="ECO:0000256" key="13">
    <source>
        <dbReference type="ARBA" id="ARBA00023242"/>
    </source>
</evidence>
<evidence type="ECO:0000256" key="4">
    <source>
        <dbReference type="ARBA" id="ARBA00011098"/>
    </source>
</evidence>
<evidence type="ECO:0000256" key="8">
    <source>
        <dbReference type="ARBA" id="ARBA00022723"/>
    </source>
</evidence>
<dbReference type="InterPro" id="IPR000555">
    <property type="entry name" value="JAMM/MPN+_dom"/>
</dbReference>
<sequence length="575" mass="65682">MSCVHELAKLLEQKPEKTSGKTVSLCRSNTESDDFQLYDKFYNLPPIDPILQEKKPWKQDVNYFKKTYISSLALMKMCIHAQLGGSIEVMGMLIGKIVNTNIIVMDVYRLPVEGTETRVNAQNEAYEYMVRYLQNNQNLGNRDENIVGWYHSHPGYGCWLSGIDVSTQSLNQGFQDPYLAIVVDPVRTLKSGKVDIGAFRTYPDNYKPTKEGNNGSKKVGNLPKSKRKDFGSYSDKYYSLDIEIFTSALDDKVLNLLKDEDSLSWIKNLLTNGNEVMGIKEKDIKSIELTKNYELSQDNADDDNIFTLIDQLKKLNGTKMSTNRLNTRKLASNFESVLYKKLLKRSKKSKKNKSEVEIPDDEIIDESDLERNTDLKSGGAGTASDADDVISKYGDDDDEDEEQEEEEEEEEEEDVDDVEEEVEDGDSDEDMGRDDDRLLREVDDLARYNLRESYDTDSVPLDDSYDIRKRMEYLSKNHNQYQRYGSHDFGHTRKGRHAIHGSLNVSSYDGGRRIKSRSRRDIGDPSSFDERLVGATGMMKDTKKKNQNLVKLAKSIGLKEVNDLIIIDAQEKLFT</sequence>
<dbReference type="AlphaFoldDB" id="C5M335"/>
<gene>
    <name evidence="16" type="ORF">CTRG_00474</name>
</gene>
<comment type="subunit">
    <text evidence="4">Component of the COP9 signalosome (CSN) complex.</text>
</comment>
<dbReference type="SUPFAM" id="SSF102712">
    <property type="entry name" value="JAB1/MPN domain"/>
    <property type="match status" value="1"/>
</dbReference>
<keyword evidence="9" id="KW-0736">Signalosome</keyword>
<reference evidence="16 17" key="1">
    <citation type="journal article" date="2009" name="Nature">
        <title>Evolution of pathogenicity and sexual reproduction in eight Candida genomes.</title>
        <authorList>
            <person name="Butler G."/>
            <person name="Rasmussen M.D."/>
            <person name="Lin M.F."/>
            <person name="Santos M.A."/>
            <person name="Sakthikumar S."/>
            <person name="Munro C.A."/>
            <person name="Rheinbay E."/>
            <person name="Grabherr M."/>
            <person name="Forche A."/>
            <person name="Reedy J.L."/>
            <person name="Agrafioti I."/>
            <person name="Arnaud M.B."/>
            <person name="Bates S."/>
            <person name="Brown A.J."/>
            <person name="Brunke S."/>
            <person name="Costanzo M.C."/>
            <person name="Fitzpatrick D.A."/>
            <person name="de Groot P.W."/>
            <person name="Harris D."/>
            <person name="Hoyer L.L."/>
            <person name="Hube B."/>
            <person name="Klis F.M."/>
            <person name="Kodira C."/>
            <person name="Lennard N."/>
            <person name="Logue M.E."/>
            <person name="Martin R."/>
            <person name="Neiman A.M."/>
            <person name="Nikolaou E."/>
            <person name="Quail M.A."/>
            <person name="Quinn J."/>
            <person name="Santos M.C."/>
            <person name="Schmitzberger F.F."/>
            <person name="Sherlock G."/>
            <person name="Shah P."/>
            <person name="Silverstein K.A."/>
            <person name="Skrzypek M.S."/>
            <person name="Soll D."/>
            <person name="Staggs R."/>
            <person name="Stansfield I."/>
            <person name="Stumpf M.P."/>
            <person name="Sudbery P.E."/>
            <person name="Srikantha T."/>
            <person name="Zeng Q."/>
            <person name="Berman J."/>
            <person name="Berriman M."/>
            <person name="Heitman J."/>
            <person name="Gow N.A."/>
            <person name="Lorenz M.C."/>
            <person name="Birren B.W."/>
            <person name="Kellis M."/>
            <person name="Cuomo C.A."/>
        </authorList>
    </citation>
    <scope>NUCLEOTIDE SEQUENCE [LARGE SCALE GENOMIC DNA]</scope>
    <source>
        <strain evidence="17">ATCC MYA-3404 / T1</strain>
    </source>
</reference>
<dbReference type="SMART" id="SM00232">
    <property type="entry name" value="JAB_MPN"/>
    <property type="match status" value="1"/>
</dbReference>
<comment type="subcellular location">
    <subcellularLocation>
        <location evidence="2">Cytoplasm</location>
    </subcellularLocation>
    <subcellularLocation>
        <location evidence="1">Nucleus</location>
    </subcellularLocation>
</comment>
<organism evidence="16 17">
    <name type="scientific">Candida tropicalis (strain ATCC MYA-3404 / T1)</name>
    <name type="common">Yeast</name>
    <dbReference type="NCBI Taxonomy" id="294747"/>
    <lineage>
        <taxon>Eukaryota</taxon>
        <taxon>Fungi</taxon>
        <taxon>Dikarya</taxon>
        <taxon>Ascomycota</taxon>
        <taxon>Saccharomycotina</taxon>
        <taxon>Pichiomycetes</taxon>
        <taxon>Debaryomycetaceae</taxon>
        <taxon>Candida/Lodderomyces clade</taxon>
        <taxon>Candida</taxon>
    </lineage>
</organism>
<dbReference type="GO" id="GO:0006508">
    <property type="term" value="P:proteolysis"/>
    <property type="evidence" value="ECO:0007669"/>
    <property type="project" value="UniProtKB-KW"/>
</dbReference>
<dbReference type="GO" id="GO:0008237">
    <property type="term" value="F:metallopeptidase activity"/>
    <property type="evidence" value="ECO:0007669"/>
    <property type="project" value="UniProtKB-KW"/>
</dbReference>
<feature type="region of interest" description="Disordered" evidence="14">
    <location>
        <begin position="502"/>
        <end position="527"/>
    </location>
</feature>
<evidence type="ECO:0000256" key="1">
    <source>
        <dbReference type="ARBA" id="ARBA00004123"/>
    </source>
</evidence>
<evidence type="ECO:0000313" key="16">
    <source>
        <dbReference type="EMBL" id="EER35735.1"/>
    </source>
</evidence>
<evidence type="ECO:0000256" key="6">
    <source>
        <dbReference type="ARBA" id="ARBA00022490"/>
    </source>
</evidence>
<dbReference type="InterPro" id="IPR037518">
    <property type="entry name" value="MPN"/>
</dbReference>
<evidence type="ECO:0000256" key="2">
    <source>
        <dbReference type="ARBA" id="ARBA00004496"/>
    </source>
</evidence>
<evidence type="ECO:0000256" key="7">
    <source>
        <dbReference type="ARBA" id="ARBA00022670"/>
    </source>
</evidence>
<dbReference type="Gene3D" id="3.40.140.10">
    <property type="entry name" value="Cytidine Deaminase, domain 2"/>
    <property type="match status" value="1"/>
</dbReference>
<keyword evidence="17" id="KW-1185">Reference proteome</keyword>
<dbReference type="GeneID" id="8298176"/>
<dbReference type="OrthoDB" id="605656at2759"/>
<evidence type="ECO:0000259" key="15">
    <source>
        <dbReference type="PROSITE" id="PS50249"/>
    </source>
</evidence>
<dbReference type="CDD" id="cd08069">
    <property type="entry name" value="MPN_RPN11_CSN5"/>
    <property type="match status" value="1"/>
</dbReference>
<dbReference type="Proteomes" id="UP000002037">
    <property type="component" value="Unassembled WGS sequence"/>
</dbReference>
<evidence type="ECO:0000256" key="9">
    <source>
        <dbReference type="ARBA" id="ARBA00022790"/>
    </source>
</evidence>
<name>C5M335_CANTT</name>
<accession>C5M335</accession>
<dbReference type="PROSITE" id="PS50249">
    <property type="entry name" value="MPN"/>
    <property type="match status" value="1"/>
</dbReference>
<evidence type="ECO:0000256" key="5">
    <source>
        <dbReference type="ARBA" id="ARBA00014880"/>
    </source>
</evidence>
<keyword evidence="12" id="KW-0482">Metalloprotease</keyword>
<dbReference type="MEROPS" id="M67.A01"/>
<dbReference type="STRING" id="294747.C5M335"/>
<dbReference type="KEGG" id="ctp:CTRG_00474"/>
<feature type="compositionally biased region" description="Acidic residues" evidence="14">
    <location>
        <begin position="395"/>
        <end position="433"/>
    </location>
</feature>
<dbReference type="GO" id="GO:0005737">
    <property type="term" value="C:cytoplasm"/>
    <property type="evidence" value="ECO:0007669"/>
    <property type="project" value="UniProtKB-SubCell"/>
</dbReference>
<protein>
    <recommendedName>
        <fullName evidence="5">COP9 signalosome complex subunit 5</fullName>
    </recommendedName>
</protein>
<evidence type="ECO:0000256" key="12">
    <source>
        <dbReference type="ARBA" id="ARBA00023049"/>
    </source>
</evidence>
<evidence type="ECO:0000256" key="14">
    <source>
        <dbReference type="SAM" id="MobiDB-lite"/>
    </source>
</evidence>
<keyword evidence="10" id="KW-0378">Hydrolase</keyword>
<feature type="region of interest" description="Disordered" evidence="14">
    <location>
        <begin position="369"/>
        <end position="438"/>
    </location>
</feature>
<dbReference type="GO" id="GO:0046872">
    <property type="term" value="F:metal ion binding"/>
    <property type="evidence" value="ECO:0007669"/>
    <property type="project" value="UniProtKB-KW"/>
</dbReference>
<keyword evidence="13" id="KW-0539">Nucleus</keyword>
<comment type="similarity">
    <text evidence="3">Belongs to the peptidase M67A family. CSN5 subfamily.</text>
</comment>
<dbReference type="VEuPathDB" id="FungiDB:CTRG_00474"/>
<dbReference type="HOGENOM" id="CLU_031199_1_0_1"/>
<dbReference type="Pfam" id="PF01398">
    <property type="entry name" value="JAB"/>
    <property type="match status" value="1"/>
</dbReference>
<keyword evidence="11" id="KW-0862">Zinc</keyword>
<dbReference type="FunFam" id="3.40.140.10:FF:000203">
    <property type="entry name" value="COP9 signalosome complex subunit 5"/>
    <property type="match status" value="1"/>
</dbReference>
<dbReference type="eggNOG" id="KOG1554">
    <property type="taxonomic scope" value="Eukaryota"/>
</dbReference>
<evidence type="ECO:0000256" key="3">
    <source>
        <dbReference type="ARBA" id="ARBA00006008"/>
    </source>
</evidence>
<dbReference type="EMBL" id="GG692395">
    <property type="protein sequence ID" value="EER35735.1"/>
    <property type="molecule type" value="Genomic_DNA"/>
</dbReference>
<proteinExistence type="inferred from homology"/>
<dbReference type="GO" id="GO:0008180">
    <property type="term" value="C:COP9 signalosome"/>
    <property type="evidence" value="ECO:0007669"/>
    <property type="project" value="UniProtKB-KW"/>
</dbReference>
<evidence type="ECO:0000256" key="10">
    <source>
        <dbReference type="ARBA" id="ARBA00022801"/>
    </source>
</evidence>
<dbReference type="RefSeq" id="XP_002545693.1">
    <property type="nucleotide sequence ID" value="XM_002545647.1"/>
</dbReference>
<dbReference type="PANTHER" id="PTHR10410">
    <property type="entry name" value="EUKARYOTIC TRANSLATION INITIATION FACTOR 3 -RELATED"/>
    <property type="match status" value="1"/>
</dbReference>
<evidence type="ECO:0000313" key="17">
    <source>
        <dbReference type="Proteomes" id="UP000002037"/>
    </source>
</evidence>
<keyword evidence="8" id="KW-0479">Metal-binding</keyword>
<keyword evidence="6" id="KW-0963">Cytoplasm</keyword>
<keyword evidence="7" id="KW-0645">Protease</keyword>
<feature type="domain" description="MPN" evidence="15">
    <location>
        <begin position="67"/>
        <end position="205"/>
    </location>
</feature>
<evidence type="ECO:0000256" key="11">
    <source>
        <dbReference type="ARBA" id="ARBA00022833"/>
    </source>
</evidence>
<dbReference type="InterPro" id="IPR050242">
    <property type="entry name" value="JAMM_MPN+_peptidase_M67A"/>
</dbReference>